<feature type="compositionally biased region" description="Polar residues" evidence="2">
    <location>
        <begin position="23"/>
        <end position="34"/>
    </location>
</feature>
<keyword evidence="5" id="KW-1185">Reference proteome</keyword>
<reference evidence="4 5" key="1">
    <citation type="submission" date="2018-05" db="EMBL/GenBank/DDBJ databases">
        <title>Genetic diversity of glacier-inhabiting Cryobacterium bacteria in China and description of Cryobacterium mengkeensis sp. nov. and Arthrobacter glacialis sp. nov.</title>
        <authorList>
            <person name="Liu Q."/>
            <person name="Xin Y.-H."/>
        </authorList>
    </citation>
    <scope>NUCLEOTIDE SEQUENCE [LARGE SCALE GENOMIC DNA]</scope>
    <source>
        <strain evidence="4 5">SK-1</strain>
    </source>
</reference>
<dbReference type="InterPro" id="IPR008984">
    <property type="entry name" value="SMAD_FHA_dom_sf"/>
</dbReference>
<dbReference type="OrthoDB" id="5485098at2"/>
<dbReference type="SUPFAM" id="SSF49879">
    <property type="entry name" value="SMAD/FHA domain"/>
    <property type="match status" value="1"/>
</dbReference>
<evidence type="ECO:0000256" key="1">
    <source>
        <dbReference type="ARBA" id="ARBA00022553"/>
    </source>
</evidence>
<accession>A0A317ZNA9</accession>
<evidence type="ECO:0000313" key="5">
    <source>
        <dbReference type="Proteomes" id="UP000246722"/>
    </source>
</evidence>
<dbReference type="EMBL" id="QHLY01000012">
    <property type="protein sequence ID" value="PXA67941.1"/>
    <property type="molecule type" value="Genomic_DNA"/>
</dbReference>
<feature type="compositionally biased region" description="Low complexity" evidence="2">
    <location>
        <begin position="198"/>
        <end position="215"/>
    </location>
</feature>
<dbReference type="InterPro" id="IPR000253">
    <property type="entry name" value="FHA_dom"/>
</dbReference>
<feature type="region of interest" description="Disordered" evidence="2">
    <location>
        <begin position="193"/>
        <end position="258"/>
    </location>
</feature>
<dbReference type="Pfam" id="PF00498">
    <property type="entry name" value="FHA"/>
    <property type="match status" value="1"/>
</dbReference>
<name>A0A317ZNA9_9MICO</name>
<feature type="region of interest" description="Disordered" evidence="2">
    <location>
        <begin position="1"/>
        <end position="38"/>
    </location>
</feature>
<evidence type="ECO:0000259" key="3">
    <source>
        <dbReference type="PROSITE" id="PS50006"/>
    </source>
</evidence>
<protein>
    <recommendedName>
        <fullName evidence="3">FHA domain-containing protein</fullName>
    </recommendedName>
</protein>
<dbReference type="AlphaFoldDB" id="A0A317ZNA9"/>
<evidence type="ECO:0000256" key="2">
    <source>
        <dbReference type="SAM" id="MobiDB-lite"/>
    </source>
</evidence>
<evidence type="ECO:0000313" key="4">
    <source>
        <dbReference type="EMBL" id="PXA67941.1"/>
    </source>
</evidence>
<feature type="domain" description="FHA" evidence="3">
    <location>
        <begin position="394"/>
        <end position="450"/>
    </location>
</feature>
<comment type="caution">
    <text evidence="4">The sequence shown here is derived from an EMBL/GenBank/DDBJ whole genome shotgun (WGS) entry which is preliminary data.</text>
</comment>
<dbReference type="Gene3D" id="2.60.200.20">
    <property type="match status" value="1"/>
</dbReference>
<proteinExistence type="predicted"/>
<keyword evidence="1" id="KW-0597">Phosphoprotein</keyword>
<feature type="compositionally biased region" description="Low complexity" evidence="2">
    <location>
        <begin position="318"/>
        <end position="333"/>
    </location>
</feature>
<dbReference type="PROSITE" id="PS50006">
    <property type="entry name" value="FHA_DOMAIN"/>
    <property type="match status" value="1"/>
</dbReference>
<dbReference type="CDD" id="cd00060">
    <property type="entry name" value="FHA"/>
    <property type="match status" value="1"/>
</dbReference>
<organism evidence="4 5">
    <name type="scientific">Cryobacterium arcticum</name>
    <dbReference type="NCBI Taxonomy" id="670052"/>
    <lineage>
        <taxon>Bacteria</taxon>
        <taxon>Bacillati</taxon>
        <taxon>Actinomycetota</taxon>
        <taxon>Actinomycetes</taxon>
        <taxon>Micrococcales</taxon>
        <taxon>Microbacteriaceae</taxon>
        <taxon>Cryobacterium</taxon>
    </lineage>
</organism>
<gene>
    <name evidence="4" type="ORF">CTB96_14860</name>
</gene>
<sequence>MSPGNGRAGCTTISKTPGRANRISRQQPDSSETMGGSVLSYDDDNVGDWLAATTGDRLVLLPAEDAAAAARIWASLGESAPGADDQGMRAVLDELTAGGLSRTPPFALLAWSQDLPATVRVIVRGTVRVSLDTAAGDVLLTGTGISTWVERSVDGVTHVDVRSADATDRQDALALPLERGMVRARRLQLTLEPAGTNATAAPASVRPAVAPAPARIGEPPTPASSPATTAAPTTAPAPLAVAPRPTAVPPTDEPASEQTITDLRPAGDDADIPAAEAPATTAVGSTPSDGYDHLFGATVMRGVEQAAVRPEAEDESDGPAAAEAAPADSTADPGAVADLDEPGDHDGHTVMSGDIQKLRDSQRRKPTPARAAPVGPQLYLLLPSGTREPLTQPIRVGRAPSVSKMSGDLVPRLVSLGGADQDVSRNHVHFTVEGDTVVVTDLHSRNGTLVVLPGKSAQKLRQGEPTAVIVGTVVDLGSGITITVGQE</sequence>
<feature type="region of interest" description="Disordered" evidence="2">
    <location>
        <begin position="307"/>
        <end position="371"/>
    </location>
</feature>
<feature type="compositionally biased region" description="Low complexity" evidence="2">
    <location>
        <begin position="224"/>
        <end position="245"/>
    </location>
</feature>
<dbReference type="Proteomes" id="UP000246722">
    <property type="component" value="Unassembled WGS sequence"/>
</dbReference>